<evidence type="ECO:0000256" key="1">
    <source>
        <dbReference type="ARBA" id="ARBA00022679"/>
    </source>
</evidence>
<dbReference type="InterPro" id="IPR016135">
    <property type="entry name" value="UBQ-conjugating_enzyme/RWD"/>
</dbReference>
<reference evidence="4 5" key="1">
    <citation type="submission" date="2017-07" db="EMBL/GenBank/DDBJ databases">
        <title>An improved, manually edited Actinidia chinensis var. chinensis (kiwifruit) genome highlights the challenges associated with draft genomes and gene prediction in plants.</title>
        <authorList>
            <person name="Pilkington S."/>
            <person name="Crowhurst R."/>
            <person name="Hilario E."/>
            <person name="Nardozza S."/>
            <person name="Fraser L."/>
            <person name="Peng Y."/>
            <person name="Gunaseelan K."/>
            <person name="Simpson R."/>
            <person name="Tahir J."/>
            <person name="Deroles S."/>
            <person name="Templeton K."/>
            <person name="Luo Z."/>
            <person name="Davy M."/>
            <person name="Cheng C."/>
            <person name="Mcneilage M."/>
            <person name="Scaglione D."/>
            <person name="Liu Y."/>
            <person name="Zhang Q."/>
            <person name="Datson P."/>
            <person name="De Silva N."/>
            <person name="Gardiner S."/>
            <person name="Bassett H."/>
            <person name="Chagne D."/>
            <person name="Mccallum J."/>
            <person name="Dzierzon H."/>
            <person name="Deng C."/>
            <person name="Wang Y.-Y."/>
            <person name="Barron N."/>
            <person name="Manako K."/>
            <person name="Bowen J."/>
            <person name="Foster T."/>
            <person name="Erridge Z."/>
            <person name="Tiffin H."/>
            <person name="Waite C."/>
            <person name="Davies K."/>
            <person name="Grierson E."/>
            <person name="Laing W."/>
            <person name="Kirk R."/>
            <person name="Chen X."/>
            <person name="Wood M."/>
            <person name="Montefiori M."/>
            <person name="Brummell D."/>
            <person name="Schwinn K."/>
            <person name="Catanach A."/>
            <person name="Fullerton C."/>
            <person name="Li D."/>
            <person name="Meiyalaghan S."/>
            <person name="Nieuwenhuizen N."/>
            <person name="Read N."/>
            <person name="Prakash R."/>
            <person name="Hunter D."/>
            <person name="Zhang H."/>
            <person name="Mckenzie M."/>
            <person name="Knabel M."/>
            <person name="Harris A."/>
            <person name="Allan A."/>
            <person name="Chen A."/>
            <person name="Janssen B."/>
            <person name="Plunkett B."/>
            <person name="Dwamena C."/>
            <person name="Voogd C."/>
            <person name="Leif D."/>
            <person name="Lafferty D."/>
            <person name="Souleyre E."/>
            <person name="Varkonyi-Gasic E."/>
            <person name="Gambi F."/>
            <person name="Hanley J."/>
            <person name="Yao J.-L."/>
            <person name="Cheung J."/>
            <person name="David K."/>
            <person name="Warren B."/>
            <person name="Marsh K."/>
            <person name="Snowden K."/>
            <person name="Lin-Wang K."/>
            <person name="Brian L."/>
            <person name="Martinez-Sanchez M."/>
            <person name="Wang M."/>
            <person name="Ileperuma N."/>
            <person name="Macnee N."/>
            <person name="Campin R."/>
            <person name="Mcatee P."/>
            <person name="Drummond R."/>
            <person name="Espley R."/>
            <person name="Ireland H."/>
            <person name="Wu R."/>
            <person name="Atkinson R."/>
            <person name="Karunairetnam S."/>
            <person name="Bulley S."/>
            <person name="Chunkath S."/>
            <person name="Hanley Z."/>
            <person name="Storey R."/>
            <person name="Thrimawithana A."/>
            <person name="Thomson S."/>
            <person name="David C."/>
            <person name="Testolin R."/>
        </authorList>
    </citation>
    <scope>NUCLEOTIDE SEQUENCE [LARGE SCALE GENOMIC DNA]</scope>
    <source>
        <strain evidence="5">cv. Red5</strain>
        <tissue evidence="4">Young leaf</tissue>
    </source>
</reference>
<protein>
    <submittedName>
        <fullName evidence="4">Ubiquitin-conjugating enzyme E2 24</fullName>
    </submittedName>
</protein>
<gene>
    <name evidence="4" type="ORF">CEY00_Acc19691</name>
</gene>
<dbReference type="OMA" id="MNTNKSC"/>
<evidence type="ECO:0000313" key="4">
    <source>
        <dbReference type="EMBL" id="PSS06063.1"/>
    </source>
</evidence>
<evidence type="ECO:0000256" key="2">
    <source>
        <dbReference type="ARBA" id="ARBA00022786"/>
    </source>
</evidence>
<sequence length="299" mass="35106">MYSNDFESNPVYGEIEEIIDEVEKKFKKFKKFDIVSDTPFDHHFLDYKRPIRRNLLAEKIQQEWRTLETSLPNLILVRAYENRIDLMRAVVIGPPGTPYYHGLFFFDILFPGNYPNRPPKLFYRSQGLDLNPNLRPEGRVYLSLVENWYGRLVHGSFGSNAEKWKPEESNVLQVLISIQRLVLNSKPYPNNKNAFMLTCEVMTRWLQAPPRHFEDFVAGHFRLRSHQILMNYREYTDQSECMVQLFLKLVNALEANGSYCKHHLSQVIIEKENTEERNTNNEIVAGFFGKLKNVAVLLA</sequence>
<proteinExistence type="predicted"/>
<keyword evidence="2" id="KW-0833">Ubl conjugation pathway</keyword>
<dbReference type="AlphaFoldDB" id="A0A2R6QD39"/>
<dbReference type="SUPFAM" id="SSF54495">
    <property type="entry name" value="UBC-like"/>
    <property type="match status" value="1"/>
</dbReference>
<dbReference type="OrthoDB" id="47801at2759"/>
<organism evidence="4 5">
    <name type="scientific">Actinidia chinensis var. chinensis</name>
    <name type="common">Chinese soft-hair kiwi</name>
    <dbReference type="NCBI Taxonomy" id="1590841"/>
    <lineage>
        <taxon>Eukaryota</taxon>
        <taxon>Viridiplantae</taxon>
        <taxon>Streptophyta</taxon>
        <taxon>Embryophyta</taxon>
        <taxon>Tracheophyta</taxon>
        <taxon>Spermatophyta</taxon>
        <taxon>Magnoliopsida</taxon>
        <taxon>eudicotyledons</taxon>
        <taxon>Gunneridae</taxon>
        <taxon>Pentapetalae</taxon>
        <taxon>asterids</taxon>
        <taxon>Ericales</taxon>
        <taxon>Actinidiaceae</taxon>
        <taxon>Actinidia</taxon>
    </lineage>
</organism>
<dbReference type="Proteomes" id="UP000241394">
    <property type="component" value="Chromosome LG17"/>
</dbReference>
<dbReference type="InterPro" id="IPR000608">
    <property type="entry name" value="UBC"/>
</dbReference>
<accession>A0A2R6QD39</accession>
<reference evidence="5" key="2">
    <citation type="journal article" date="2018" name="BMC Genomics">
        <title>A manually annotated Actinidia chinensis var. chinensis (kiwifruit) genome highlights the challenges associated with draft genomes and gene prediction in plants.</title>
        <authorList>
            <person name="Pilkington S.M."/>
            <person name="Crowhurst R."/>
            <person name="Hilario E."/>
            <person name="Nardozza S."/>
            <person name="Fraser L."/>
            <person name="Peng Y."/>
            <person name="Gunaseelan K."/>
            <person name="Simpson R."/>
            <person name="Tahir J."/>
            <person name="Deroles S.C."/>
            <person name="Templeton K."/>
            <person name="Luo Z."/>
            <person name="Davy M."/>
            <person name="Cheng C."/>
            <person name="McNeilage M."/>
            <person name="Scaglione D."/>
            <person name="Liu Y."/>
            <person name="Zhang Q."/>
            <person name="Datson P."/>
            <person name="De Silva N."/>
            <person name="Gardiner S.E."/>
            <person name="Bassett H."/>
            <person name="Chagne D."/>
            <person name="McCallum J."/>
            <person name="Dzierzon H."/>
            <person name="Deng C."/>
            <person name="Wang Y.Y."/>
            <person name="Barron L."/>
            <person name="Manako K."/>
            <person name="Bowen J."/>
            <person name="Foster T.M."/>
            <person name="Erridge Z.A."/>
            <person name="Tiffin H."/>
            <person name="Waite C.N."/>
            <person name="Davies K.M."/>
            <person name="Grierson E.P."/>
            <person name="Laing W.A."/>
            <person name="Kirk R."/>
            <person name="Chen X."/>
            <person name="Wood M."/>
            <person name="Montefiori M."/>
            <person name="Brummell D.A."/>
            <person name="Schwinn K.E."/>
            <person name="Catanach A."/>
            <person name="Fullerton C."/>
            <person name="Li D."/>
            <person name="Meiyalaghan S."/>
            <person name="Nieuwenhuizen N."/>
            <person name="Read N."/>
            <person name="Prakash R."/>
            <person name="Hunter D."/>
            <person name="Zhang H."/>
            <person name="McKenzie M."/>
            <person name="Knabel M."/>
            <person name="Harris A."/>
            <person name="Allan A.C."/>
            <person name="Gleave A."/>
            <person name="Chen A."/>
            <person name="Janssen B.J."/>
            <person name="Plunkett B."/>
            <person name="Ampomah-Dwamena C."/>
            <person name="Voogd C."/>
            <person name="Leif D."/>
            <person name="Lafferty D."/>
            <person name="Souleyre E.J.F."/>
            <person name="Varkonyi-Gasic E."/>
            <person name="Gambi F."/>
            <person name="Hanley J."/>
            <person name="Yao J.L."/>
            <person name="Cheung J."/>
            <person name="David K.M."/>
            <person name="Warren B."/>
            <person name="Marsh K."/>
            <person name="Snowden K.C."/>
            <person name="Lin-Wang K."/>
            <person name="Brian L."/>
            <person name="Martinez-Sanchez M."/>
            <person name="Wang M."/>
            <person name="Ileperuma N."/>
            <person name="Macnee N."/>
            <person name="Campin R."/>
            <person name="McAtee P."/>
            <person name="Drummond R.S.M."/>
            <person name="Espley R.V."/>
            <person name="Ireland H.S."/>
            <person name="Wu R."/>
            <person name="Atkinson R.G."/>
            <person name="Karunairetnam S."/>
            <person name="Bulley S."/>
            <person name="Chunkath S."/>
            <person name="Hanley Z."/>
            <person name="Storey R."/>
            <person name="Thrimawithana A.H."/>
            <person name="Thomson S."/>
            <person name="David C."/>
            <person name="Testolin R."/>
            <person name="Huang H."/>
            <person name="Hellens R.P."/>
            <person name="Schaffer R.J."/>
        </authorList>
    </citation>
    <scope>NUCLEOTIDE SEQUENCE [LARGE SCALE GENOMIC DNA]</scope>
    <source>
        <strain evidence="5">cv. Red5</strain>
    </source>
</reference>
<evidence type="ECO:0000259" key="3">
    <source>
        <dbReference type="PROSITE" id="PS50127"/>
    </source>
</evidence>
<dbReference type="Gene3D" id="3.10.110.10">
    <property type="entry name" value="Ubiquitin Conjugating Enzyme"/>
    <property type="match status" value="1"/>
</dbReference>
<evidence type="ECO:0000313" key="5">
    <source>
        <dbReference type="Proteomes" id="UP000241394"/>
    </source>
</evidence>
<dbReference type="SMART" id="SM00212">
    <property type="entry name" value="UBCc"/>
    <property type="match status" value="1"/>
</dbReference>
<dbReference type="PANTHER" id="PTHR46116">
    <property type="entry name" value="(E3-INDEPENDENT) E2 UBIQUITIN-CONJUGATING ENZYME"/>
    <property type="match status" value="1"/>
</dbReference>
<dbReference type="PROSITE" id="PS50127">
    <property type="entry name" value="UBC_2"/>
    <property type="match status" value="1"/>
</dbReference>
<comment type="caution">
    <text evidence="4">The sequence shown here is derived from an EMBL/GenBank/DDBJ whole genome shotgun (WGS) entry which is preliminary data.</text>
</comment>
<keyword evidence="1" id="KW-0808">Transferase</keyword>
<keyword evidence="5" id="KW-1185">Reference proteome</keyword>
<dbReference type="Pfam" id="PF00179">
    <property type="entry name" value="UQ_con"/>
    <property type="match status" value="1"/>
</dbReference>
<dbReference type="STRING" id="1590841.A0A2R6QD39"/>
<dbReference type="PANTHER" id="PTHR46116:SF13">
    <property type="entry name" value="UBIQUITIN-CONJUGATING ENZYME E2 24-RELATED"/>
    <property type="match status" value="1"/>
</dbReference>
<dbReference type="InParanoid" id="A0A2R6QD39"/>
<dbReference type="Gramene" id="PSS06063">
    <property type="protein sequence ID" value="PSS06063"/>
    <property type="gene ID" value="CEY00_Acc19691"/>
</dbReference>
<dbReference type="EMBL" id="NKQK01000017">
    <property type="protein sequence ID" value="PSS06063.1"/>
    <property type="molecule type" value="Genomic_DNA"/>
</dbReference>
<name>A0A2R6QD39_ACTCC</name>
<dbReference type="GO" id="GO:0061631">
    <property type="term" value="F:ubiquitin conjugating enzyme activity"/>
    <property type="evidence" value="ECO:0007669"/>
    <property type="project" value="TreeGrafter"/>
</dbReference>
<feature type="domain" description="UBC core" evidence="3">
    <location>
        <begin position="55"/>
        <end position="226"/>
    </location>
</feature>